<keyword evidence="2" id="KW-1185">Reference proteome</keyword>
<dbReference type="AlphaFoldDB" id="A0ABD5T0G1"/>
<dbReference type="Proteomes" id="UP001596383">
    <property type="component" value="Unassembled WGS sequence"/>
</dbReference>
<name>A0ABD5T0G1_9EURY</name>
<feature type="non-terminal residue" evidence="1">
    <location>
        <position position="57"/>
    </location>
</feature>
<sequence>MVDATGTASIVFALSTGVATFFSPCAYPLLPGYVGFYVSQTDGERASLGGALSRGLL</sequence>
<comment type="caution">
    <text evidence="1">The sequence shown here is derived from an EMBL/GenBank/DDBJ whole genome shotgun (WGS) entry which is preliminary data.</text>
</comment>
<reference evidence="1 2" key="1">
    <citation type="journal article" date="2019" name="Int. J. Syst. Evol. Microbiol.">
        <title>The Global Catalogue of Microorganisms (GCM) 10K type strain sequencing project: providing services to taxonomists for standard genome sequencing and annotation.</title>
        <authorList>
            <consortium name="The Broad Institute Genomics Platform"/>
            <consortium name="The Broad Institute Genome Sequencing Center for Infectious Disease"/>
            <person name="Wu L."/>
            <person name="Ma J."/>
        </authorList>
    </citation>
    <scope>NUCLEOTIDE SEQUENCE [LARGE SCALE GENOMIC DNA]</scope>
    <source>
        <strain evidence="1 2">LMG 29247</strain>
    </source>
</reference>
<organism evidence="1 2">
    <name type="scientific">Natrinema soli</name>
    <dbReference type="NCBI Taxonomy" id="1930624"/>
    <lineage>
        <taxon>Archaea</taxon>
        <taxon>Methanobacteriati</taxon>
        <taxon>Methanobacteriota</taxon>
        <taxon>Stenosarchaea group</taxon>
        <taxon>Halobacteria</taxon>
        <taxon>Halobacteriales</taxon>
        <taxon>Natrialbaceae</taxon>
        <taxon>Natrinema</taxon>
    </lineage>
</organism>
<evidence type="ECO:0000313" key="1">
    <source>
        <dbReference type="EMBL" id="MFC6769716.1"/>
    </source>
</evidence>
<protein>
    <submittedName>
        <fullName evidence="1">Cytochrome C biogenesis protein</fullName>
    </submittedName>
</protein>
<proteinExistence type="predicted"/>
<accession>A0ABD5T0G1</accession>
<dbReference type="EMBL" id="JBHSWV010000804">
    <property type="protein sequence ID" value="MFC6769716.1"/>
    <property type="molecule type" value="Genomic_DNA"/>
</dbReference>
<evidence type="ECO:0000313" key="2">
    <source>
        <dbReference type="Proteomes" id="UP001596383"/>
    </source>
</evidence>
<gene>
    <name evidence="1" type="ORF">ACFQE6_33150</name>
</gene>